<dbReference type="Pfam" id="PF13391">
    <property type="entry name" value="HNH_2"/>
    <property type="match status" value="1"/>
</dbReference>
<sequence>MNDVECKLDHLEDLVAGRAQWTCDERALYDDDVKLVGHKIDYLRDENLKLRDEKIKLLELTIIEQERNLHAERQPAMEALADMGRVILPSAQHYYRALFHPKYVRLSSSQNASSSASRPSTQQAQFANRVREFYNIDRSFCMVAGQIPSDRIGQHHSVKAAHLWDYRCRRALPAFLLASADIDDPRNGLPLCSDIEIAFDAGRVCFLYQPATRNVIFFVLDPDIMNKTASPSRSTVKDLHGTALQFSNERRPFIELLVYLAADSLAFASKKESKSANWLLPSELNQVRTFVDAAISSLDPDDRQPIATLIQEAGEL</sequence>
<dbReference type="Proteomes" id="UP000039324">
    <property type="component" value="Unassembled WGS sequence"/>
</dbReference>
<dbReference type="AlphaFoldDB" id="A0A0G4IMG8"/>
<accession>A0A0G4IMG8</accession>
<protein>
    <recommendedName>
        <fullName evidence="1">HNH nuclease domain-containing protein</fullName>
    </recommendedName>
</protein>
<evidence type="ECO:0000313" key="2">
    <source>
        <dbReference type="EMBL" id="CEO96503.1"/>
    </source>
</evidence>
<dbReference type="STRING" id="37360.A0A0G4IMG8"/>
<dbReference type="InterPro" id="IPR003615">
    <property type="entry name" value="HNH_nuc"/>
</dbReference>
<dbReference type="EMBL" id="CDSF01000068">
    <property type="protein sequence ID" value="CEO96503.1"/>
    <property type="molecule type" value="Genomic_DNA"/>
</dbReference>
<keyword evidence="3" id="KW-1185">Reference proteome</keyword>
<evidence type="ECO:0000259" key="1">
    <source>
        <dbReference type="Pfam" id="PF13391"/>
    </source>
</evidence>
<organism evidence="2 3">
    <name type="scientific">Plasmodiophora brassicae</name>
    <name type="common">Clubroot disease agent</name>
    <dbReference type="NCBI Taxonomy" id="37360"/>
    <lineage>
        <taxon>Eukaryota</taxon>
        <taxon>Sar</taxon>
        <taxon>Rhizaria</taxon>
        <taxon>Endomyxa</taxon>
        <taxon>Phytomyxea</taxon>
        <taxon>Plasmodiophorida</taxon>
        <taxon>Plasmodiophoridae</taxon>
        <taxon>Plasmodiophora</taxon>
    </lineage>
</organism>
<feature type="domain" description="HNH nuclease" evidence="1">
    <location>
        <begin position="141"/>
        <end position="206"/>
    </location>
</feature>
<proteinExistence type="predicted"/>
<gene>
    <name evidence="2" type="ORF">PBRA_005112</name>
</gene>
<evidence type="ECO:0000313" key="3">
    <source>
        <dbReference type="Proteomes" id="UP000039324"/>
    </source>
</evidence>
<name>A0A0G4IMG8_PLABS</name>
<reference evidence="2 3" key="1">
    <citation type="submission" date="2015-02" db="EMBL/GenBank/DDBJ databases">
        <authorList>
            <person name="Chooi Y.-H."/>
        </authorList>
    </citation>
    <scope>NUCLEOTIDE SEQUENCE [LARGE SCALE GENOMIC DNA]</scope>
    <source>
        <strain evidence="2">E3</strain>
    </source>
</reference>
<dbReference type="OrthoDB" id="151325at2759"/>